<dbReference type="EMBL" id="HADZ01018434">
    <property type="protein sequence ID" value="SBP82375.1"/>
    <property type="molecule type" value="Transcribed_RNA"/>
</dbReference>
<feature type="non-terminal residue" evidence="1">
    <location>
        <position position="65"/>
    </location>
</feature>
<dbReference type="AlphaFoldDB" id="A0A1A8CUA6"/>
<protein>
    <submittedName>
        <fullName evidence="1">Uncharacterized protein</fullName>
    </submittedName>
</protein>
<reference evidence="1" key="2">
    <citation type="submission" date="2016-06" db="EMBL/GenBank/DDBJ databases">
        <title>The genome of a short-lived fish provides insights into sex chromosome evolution and the genetic control of aging.</title>
        <authorList>
            <person name="Reichwald K."/>
            <person name="Felder M."/>
            <person name="Petzold A."/>
            <person name="Koch P."/>
            <person name="Groth M."/>
            <person name="Platzer M."/>
        </authorList>
    </citation>
    <scope>NUCLEOTIDE SEQUENCE</scope>
    <source>
        <tissue evidence="1">Brain</tissue>
    </source>
</reference>
<feature type="non-terminal residue" evidence="1">
    <location>
        <position position="1"/>
    </location>
</feature>
<organism evidence="1">
    <name type="scientific">Nothobranchius kadleci</name>
    <name type="common">African annual killifish</name>
    <dbReference type="NCBI Taxonomy" id="1051664"/>
    <lineage>
        <taxon>Eukaryota</taxon>
        <taxon>Metazoa</taxon>
        <taxon>Chordata</taxon>
        <taxon>Craniata</taxon>
        <taxon>Vertebrata</taxon>
        <taxon>Euteleostomi</taxon>
        <taxon>Actinopterygii</taxon>
        <taxon>Neopterygii</taxon>
        <taxon>Teleostei</taxon>
        <taxon>Neoteleostei</taxon>
        <taxon>Acanthomorphata</taxon>
        <taxon>Ovalentaria</taxon>
        <taxon>Atherinomorphae</taxon>
        <taxon>Cyprinodontiformes</taxon>
        <taxon>Nothobranchiidae</taxon>
        <taxon>Nothobranchius</taxon>
    </lineage>
</organism>
<name>A0A1A8CUA6_NOTKA</name>
<gene>
    <name evidence="1" type="primary">Nfu_g_1_017742</name>
</gene>
<evidence type="ECO:0000313" key="1">
    <source>
        <dbReference type="EMBL" id="SBP82375.1"/>
    </source>
</evidence>
<sequence>AGGEGKVKLQEGKGHSLVKCPFYRRCQYRTARRLRLDPDAQGLITCCLFRGLHLVSHYHVTATTR</sequence>
<accession>A0A1A8CUA6</accession>
<reference evidence="1" key="1">
    <citation type="submission" date="2016-05" db="EMBL/GenBank/DDBJ databases">
        <authorList>
            <person name="Lavstsen T."/>
            <person name="Jespersen J.S."/>
        </authorList>
    </citation>
    <scope>NUCLEOTIDE SEQUENCE</scope>
    <source>
        <tissue evidence="1">Brain</tissue>
    </source>
</reference>
<proteinExistence type="predicted"/>